<dbReference type="Proteomes" id="UP000886595">
    <property type="component" value="Unassembled WGS sequence"/>
</dbReference>
<comment type="caution">
    <text evidence="1">The sequence shown here is derived from an EMBL/GenBank/DDBJ whole genome shotgun (WGS) entry which is preliminary data.</text>
</comment>
<name>A0A8X7VN95_BRACI</name>
<keyword evidence="2" id="KW-1185">Reference proteome</keyword>
<dbReference type="AlphaFoldDB" id="A0A8X7VN95"/>
<evidence type="ECO:0000313" key="2">
    <source>
        <dbReference type="Proteomes" id="UP000886595"/>
    </source>
</evidence>
<proteinExistence type="predicted"/>
<organism evidence="1 2">
    <name type="scientific">Brassica carinata</name>
    <name type="common">Ethiopian mustard</name>
    <name type="synonym">Abyssinian cabbage</name>
    <dbReference type="NCBI Taxonomy" id="52824"/>
    <lineage>
        <taxon>Eukaryota</taxon>
        <taxon>Viridiplantae</taxon>
        <taxon>Streptophyta</taxon>
        <taxon>Embryophyta</taxon>
        <taxon>Tracheophyta</taxon>
        <taxon>Spermatophyta</taxon>
        <taxon>Magnoliopsida</taxon>
        <taxon>eudicotyledons</taxon>
        <taxon>Gunneridae</taxon>
        <taxon>Pentapetalae</taxon>
        <taxon>rosids</taxon>
        <taxon>malvids</taxon>
        <taxon>Brassicales</taxon>
        <taxon>Brassicaceae</taxon>
        <taxon>Brassiceae</taxon>
        <taxon>Brassica</taxon>
    </lineage>
</organism>
<accession>A0A8X7VN95</accession>
<dbReference type="EMBL" id="JAAMPC010000004">
    <property type="protein sequence ID" value="KAG2314654.1"/>
    <property type="molecule type" value="Genomic_DNA"/>
</dbReference>
<protein>
    <submittedName>
        <fullName evidence="1">Uncharacterized protein</fullName>
    </submittedName>
</protein>
<gene>
    <name evidence="1" type="ORF">Bca52824_017776</name>
</gene>
<reference evidence="1 2" key="1">
    <citation type="submission" date="2020-02" db="EMBL/GenBank/DDBJ databases">
        <authorList>
            <person name="Ma Q."/>
            <person name="Huang Y."/>
            <person name="Song X."/>
            <person name="Pei D."/>
        </authorList>
    </citation>
    <scope>NUCLEOTIDE SEQUENCE [LARGE SCALE GENOMIC DNA]</scope>
    <source>
        <strain evidence="1">Sxm20200214</strain>
        <tissue evidence="1">Leaf</tissue>
    </source>
</reference>
<sequence length="67" mass="7241">MMLALKRTAPATNTNFLDISIFSATVVAEGQNRPANDSIEPTVAAGYTGEEDLTVEEWRSVKKTPAD</sequence>
<evidence type="ECO:0000313" key="1">
    <source>
        <dbReference type="EMBL" id="KAG2314654.1"/>
    </source>
</evidence>